<name>A0A836BP19_9CHLO</name>
<dbReference type="Proteomes" id="UP000612055">
    <property type="component" value="Unassembled WGS sequence"/>
</dbReference>
<protein>
    <submittedName>
        <fullName evidence="2">Uncharacterized protein</fullName>
    </submittedName>
</protein>
<reference evidence="2" key="1">
    <citation type="journal article" date="2020" name="bioRxiv">
        <title>Comparative genomics of Chlamydomonas.</title>
        <authorList>
            <person name="Craig R.J."/>
            <person name="Hasan A.R."/>
            <person name="Ness R.W."/>
            <person name="Keightley P.D."/>
        </authorList>
    </citation>
    <scope>NUCLEOTIDE SEQUENCE</scope>
    <source>
        <strain evidence="2">CCAP 11/70</strain>
    </source>
</reference>
<feature type="region of interest" description="Disordered" evidence="1">
    <location>
        <begin position="1551"/>
        <end position="1570"/>
    </location>
</feature>
<evidence type="ECO:0000256" key="1">
    <source>
        <dbReference type="SAM" id="MobiDB-lite"/>
    </source>
</evidence>
<dbReference type="OrthoDB" id="554456at2759"/>
<organism evidence="2 3">
    <name type="scientific">Edaphochlamys debaryana</name>
    <dbReference type="NCBI Taxonomy" id="47281"/>
    <lineage>
        <taxon>Eukaryota</taxon>
        <taxon>Viridiplantae</taxon>
        <taxon>Chlorophyta</taxon>
        <taxon>core chlorophytes</taxon>
        <taxon>Chlorophyceae</taxon>
        <taxon>CS clade</taxon>
        <taxon>Chlamydomonadales</taxon>
        <taxon>Chlamydomonadales incertae sedis</taxon>
        <taxon>Edaphochlamys</taxon>
    </lineage>
</organism>
<dbReference type="EMBL" id="JAEHOE010000235">
    <property type="protein sequence ID" value="KAG2482304.1"/>
    <property type="molecule type" value="Genomic_DNA"/>
</dbReference>
<comment type="caution">
    <text evidence="2">The sequence shown here is derived from an EMBL/GenBank/DDBJ whole genome shotgun (WGS) entry which is preliminary data.</text>
</comment>
<sequence length="1570" mass="165535">MLGLLLYLRHVPCCFPPHAQLRWSIGGSDPYTCSNTIYGALATPLTAKLLYTDQDGIPKSVPVTISTTGTYAFTVTDLSDAASSTVSLEITGLPTGWSYTIVGGSSWTVTRAGNVIGGSLPTTSKIADSTVARPFQVGGKVHAIKVSQASATACVESNVAPAAGATTVTVAGSPLTPAEYALGSFTKSVLAPVATGSVLASVGAVNGQGYIVDSRFLREKIWTADADFYTVTDGKDNRCLGNLPPACLNVGYEPKDVQFSGPVNWEFNGAPFGCSYVTVELQKLVGGVWVSFATPITTMTNTGTYTLTVPAAQFDELDVGATYQVVIKDMGANAPPTAGPVTGSVGTTTAPFAIGTTAYTVSDLKVTRKFKVKGALRYDMRATKTNTFAPASCTDANARAFFNIPDWSPAFPSTTFAKVCVDSTCTDDSTAPLSLAADGTFEQSLELGSAAMYATTSALPSSASRIDDSSSTFLTTTPDLRTVFLGSTTTNDVTISNLCLADYAVCLTLGVRPITAGGNIEWSFPNSPDDKPAFTCEAVTFTLSAPNVANPSATSPVTIDTADQALTGQTAGAYAFDSNLDRIPPGITLTVGAEALESTTASYVSGTSDSESSNTAAWTVDTTKVTRQFKVKGALRYDMHATKTNTFAPASCATATRAFFNIPDWSPAFPSTTFAKVCVDSTCTDDSTTPLSLAADGTFEQSLELGSAAMYATTSALPSSASRIDDSSSTFLTTTPDLRTVFLGSTTTNDVTISNLCLADYAVCLTLGVRPITAGGNIEWSFPNSPDDKPAFTCEAVTFTLSAPNVANPSATSPVTIDTADQALTGQTAGAYAFDSNLDRIPPGITLTVGAEALESTTASYVSGTSDSESSNTAAWTVDTTKVTRTFSVAGMVRYDLRASPSKTSPTADKCNLLEGSVTSISASFPKFPDVPTYAQVSIGTELLEAPAFDNVAGTFTKSGIALGTDPLAATLATSSNLLDTHADFFRTTSGDLMDLFKADLCGETTPVCLTVGLLPATACGQTKWELNNDITTADLDLEKTTTCFSSAVSLSATLGTITSGPTVSGDKWCFTVKNIPPGSSVTPSMADGAAYDVLADPTVPVQGAVTVTSTSVTIPTPFYITRTFKLQGPVDFDFRAELPQDTCPAHANWPNDSDINVTSTVTGSSDLYSGGLFTIPTYSFDLGDVTFIVDPKPSTPPYFTFDANLYKKIRSQSVAQLISAFGTGDMCANDATINVPCLSVGKSTVNLSGQIWIEMNQPFDNTVQYSPTEDRTFPCAIKVVITAVPDTGSFIIVNGAPVTTATVTSIDGAFSATVVSGGQYTVTPLTFQCDEHPNGQTTTGVANNFDLVLPNYPVPATANEGNNFVVNFPYRPNNNDLAGCGHTLGFWKNQAANCITDTRTQYTRPEFLPILDALIAPKGYMRTDVLHFPRNETYITACKGGQASLETKCSENWKFQYVINIINDEKTDLAKLLRQLLSNEIATKAGYIVEPKWMAEVIHQRGEFAAWNFATNTGLYTGTQINSLASYYDKLNNYDPKPCAANLINSAPGTQIPLPDPKRRRAATRRMAL</sequence>
<feature type="compositionally biased region" description="Basic residues" evidence="1">
    <location>
        <begin position="1559"/>
        <end position="1570"/>
    </location>
</feature>
<evidence type="ECO:0000313" key="3">
    <source>
        <dbReference type="Proteomes" id="UP000612055"/>
    </source>
</evidence>
<gene>
    <name evidence="2" type="ORF">HYH03_018768</name>
</gene>
<accession>A0A836BP19</accession>
<proteinExistence type="predicted"/>
<evidence type="ECO:0000313" key="2">
    <source>
        <dbReference type="EMBL" id="KAG2482304.1"/>
    </source>
</evidence>
<keyword evidence="3" id="KW-1185">Reference proteome</keyword>